<dbReference type="Proteomes" id="UP001596506">
    <property type="component" value="Unassembled WGS sequence"/>
</dbReference>
<keyword evidence="1" id="KW-0732">Signal</keyword>
<evidence type="ECO:0000256" key="1">
    <source>
        <dbReference type="SAM" id="SignalP"/>
    </source>
</evidence>
<organism evidence="3 4">
    <name type="scientific">Marinobacter aromaticivorans</name>
    <dbReference type="NCBI Taxonomy" id="1494078"/>
    <lineage>
        <taxon>Bacteria</taxon>
        <taxon>Pseudomonadati</taxon>
        <taxon>Pseudomonadota</taxon>
        <taxon>Gammaproteobacteria</taxon>
        <taxon>Pseudomonadales</taxon>
        <taxon>Marinobacteraceae</taxon>
        <taxon>Marinobacter</taxon>
    </lineage>
</organism>
<accession>A0ABW2IXN7</accession>
<dbReference type="Gene3D" id="3.50.70.10">
    <property type="match status" value="1"/>
</dbReference>
<comment type="caution">
    <text evidence="3">The sequence shown here is derived from an EMBL/GenBank/DDBJ whole genome shotgun (WGS) entry which is preliminary data.</text>
</comment>
<feature type="chain" id="PRO_5047343753" evidence="1">
    <location>
        <begin position="25"/>
        <end position="190"/>
    </location>
</feature>
<proteinExistence type="predicted"/>
<evidence type="ECO:0000313" key="3">
    <source>
        <dbReference type="EMBL" id="MFC7295586.1"/>
    </source>
</evidence>
<name>A0ABW2IXN7_9GAMM</name>
<feature type="signal peptide" evidence="1">
    <location>
        <begin position="1"/>
        <end position="24"/>
    </location>
</feature>
<dbReference type="InterPro" id="IPR016087">
    <property type="entry name" value="Chalcone_isomerase"/>
</dbReference>
<reference evidence="4" key="1">
    <citation type="journal article" date="2019" name="Int. J. Syst. Evol. Microbiol.">
        <title>The Global Catalogue of Microorganisms (GCM) 10K type strain sequencing project: providing services to taxonomists for standard genome sequencing and annotation.</title>
        <authorList>
            <consortium name="The Broad Institute Genomics Platform"/>
            <consortium name="The Broad Institute Genome Sequencing Center for Infectious Disease"/>
            <person name="Wu L."/>
            <person name="Ma J."/>
        </authorList>
    </citation>
    <scope>NUCLEOTIDE SEQUENCE [LARGE SCALE GENOMIC DNA]</scope>
    <source>
        <strain evidence="4">CCUG 60559</strain>
    </source>
</reference>
<feature type="domain" description="Chalcone isomerase" evidence="2">
    <location>
        <begin position="24"/>
        <end position="189"/>
    </location>
</feature>
<dbReference type="Pfam" id="PF16036">
    <property type="entry name" value="Chalcone_3"/>
    <property type="match status" value="1"/>
</dbReference>
<dbReference type="SUPFAM" id="SSF54626">
    <property type="entry name" value="Chalcone isomerase"/>
    <property type="match status" value="1"/>
</dbReference>
<dbReference type="EMBL" id="JBHTBD010000004">
    <property type="protein sequence ID" value="MFC7295586.1"/>
    <property type="molecule type" value="Genomic_DNA"/>
</dbReference>
<dbReference type="GO" id="GO:0016853">
    <property type="term" value="F:isomerase activity"/>
    <property type="evidence" value="ECO:0007669"/>
    <property type="project" value="UniProtKB-KW"/>
</dbReference>
<sequence length="190" mass="20429">MKKAFLAGFASLMLITTLSAPALAANVGGVDIPDTYTAGNTELQLNGAGTRSKFFMDLYVGSLYVPRVQKDGNAVVEADEPQAITLHITSGMITSDRMTEATMEGFEASTGGDMSAVKADIDQFMSVFKEEIKEGDVFDLVYLPGQGVKVLKNGEEKDTVGDLEFKKALFGIWLSDDPAQKSLKKDMLGL</sequence>
<evidence type="ECO:0000313" key="4">
    <source>
        <dbReference type="Proteomes" id="UP001596506"/>
    </source>
</evidence>
<dbReference type="InterPro" id="IPR036298">
    <property type="entry name" value="Chalcone_isomerase_sf"/>
</dbReference>
<evidence type="ECO:0000259" key="2">
    <source>
        <dbReference type="Pfam" id="PF16036"/>
    </source>
</evidence>
<gene>
    <name evidence="3" type="ORF">ACFQQA_12730</name>
</gene>
<keyword evidence="3" id="KW-0413">Isomerase</keyword>
<dbReference type="RefSeq" id="WP_100689714.1">
    <property type="nucleotide sequence ID" value="NZ_JBHTBD010000004.1"/>
</dbReference>
<protein>
    <submittedName>
        <fullName evidence="3">Chalcone isomerase family protein</fullName>
    </submittedName>
</protein>
<dbReference type="InterPro" id="IPR016088">
    <property type="entry name" value="Chalcone_isomerase_3-sand"/>
</dbReference>
<keyword evidence="4" id="KW-1185">Reference proteome</keyword>